<evidence type="ECO:0000313" key="2">
    <source>
        <dbReference type="Proteomes" id="UP000190274"/>
    </source>
</evidence>
<reference evidence="1 2" key="1">
    <citation type="submission" date="2016-03" db="EMBL/GenBank/DDBJ databases">
        <authorList>
            <person name="Devillers H."/>
        </authorList>
    </citation>
    <scope>NUCLEOTIDE SEQUENCE [LARGE SCALE GENOMIC DNA]</scope>
    <source>
        <strain evidence="1">CBS 10888</strain>
    </source>
</reference>
<name>A0A1G4J7B0_9SACH</name>
<protein>
    <submittedName>
        <fullName evidence="1">LADA_0D09428g1_1</fullName>
    </submittedName>
</protein>
<evidence type="ECO:0000313" key="1">
    <source>
        <dbReference type="EMBL" id="SCU85753.1"/>
    </source>
</evidence>
<dbReference type="OrthoDB" id="4031914at2759"/>
<dbReference type="Proteomes" id="UP000190274">
    <property type="component" value="Chromosome D"/>
</dbReference>
<accession>A0A1G4J7B0</accession>
<organism evidence="1 2">
    <name type="scientific">Lachancea dasiensis</name>
    <dbReference type="NCBI Taxonomy" id="1072105"/>
    <lineage>
        <taxon>Eukaryota</taxon>
        <taxon>Fungi</taxon>
        <taxon>Dikarya</taxon>
        <taxon>Ascomycota</taxon>
        <taxon>Saccharomycotina</taxon>
        <taxon>Saccharomycetes</taxon>
        <taxon>Saccharomycetales</taxon>
        <taxon>Saccharomycetaceae</taxon>
        <taxon>Lachancea</taxon>
    </lineage>
</organism>
<dbReference type="GO" id="GO:0000321">
    <property type="term" value="P:re-entry into mitotic cell cycle after pheromone arrest"/>
    <property type="evidence" value="ECO:0007669"/>
    <property type="project" value="EnsemblFungi"/>
</dbReference>
<dbReference type="EMBL" id="LT598454">
    <property type="protein sequence ID" value="SCU85753.1"/>
    <property type="molecule type" value="Genomic_DNA"/>
</dbReference>
<proteinExistence type="predicted"/>
<dbReference type="AlphaFoldDB" id="A0A1G4J7B0"/>
<dbReference type="GO" id="GO:0000137">
    <property type="term" value="C:Golgi cis cisterna"/>
    <property type="evidence" value="ECO:0007669"/>
    <property type="project" value="EnsemblFungi"/>
</dbReference>
<keyword evidence="2" id="KW-1185">Reference proteome</keyword>
<gene>
    <name evidence="1" type="ORF">LADA_0D09428G</name>
</gene>
<dbReference type="STRING" id="1266660.A0A1G4J7B0"/>
<sequence length="202" mass="23784">MEHSADSFEYLLHLTKGLSTECRATRQGTGRIEHLLQRLAKLTQTSYEDLSNEPEPEVWDKYSKISIDSEKERLIRENYGLVYHIERQEYVCKRIWALIDQIEDLLESIKQFVVEQKAHRVRVESQFMEGIVNSRISAVEISSEHLRETQDVARFKLDLLVDELRDVVKNIDWSQKSASEDMQSLWSKILRLQGKYKLNLTN</sequence>
<dbReference type="GO" id="GO:0005783">
    <property type="term" value="C:endoplasmic reticulum"/>
    <property type="evidence" value="ECO:0007669"/>
    <property type="project" value="EnsemblFungi"/>
</dbReference>